<dbReference type="NCBIfam" id="NF005102">
    <property type="entry name" value="PRK06541.1"/>
    <property type="match status" value="1"/>
</dbReference>
<dbReference type="PANTHER" id="PTHR43094">
    <property type="entry name" value="AMINOTRANSFERASE"/>
    <property type="match status" value="1"/>
</dbReference>
<evidence type="ECO:0000256" key="4">
    <source>
        <dbReference type="ARBA" id="ARBA00022898"/>
    </source>
</evidence>
<evidence type="ECO:0000313" key="5">
    <source>
        <dbReference type="EMBL" id="CAB4935719.1"/>
    </source>
</evidence>
<comment type="similarity">
    <text evidence="1">Belongs to the class-III pyridoxal-phosphate-dependent aminotransferase family.</text>
</comment>
<dbReference type="AlphaFoldDB" id="A0A6J7IXY7"/>
<proteinExistence type="inferred from homology"/>
<sequence>MSSTQKATHAGAAELRRSAQDHLWLHFTQMSDFEKRPLPVIVSGEGCHLTDVDGKRFLDGLAGLFAVQIGYSHGEEIGEAAAAQMRELPFYTNWNYAHPRAIELAEEVASLAPDNFNRVFFTSGGAESVESAWKIARQYHALNGERRWKAIGRDVAYHGTTMGALSITGVESIRNPFEPLVPQVSHVRNTDRFHRPEGETEEQFTAMLLDDMEHRILSEGPETIAMIILEPVQNSGGAFTPPAGYFQGVRALCDEYGILLCADEVITGFGRLGDWFGSLKYDIRPDLLTSAKGLSSAYASIGALLVSDKVAEPFYGHEQMFKHGITFGGHPVQAAIALKNIEIMKRLDVVGHVAREQDAFRRTLEPLLDLPIVGDLRGTGFFYALELVKDKDTKQGFSSAEGKDLLQNFLSDRLFDAGLICRADDRGEPVIQVSPPLVADQEIFDEMTGILGEVLTEATERVRSMPAHGDGDVLRAGNQSAQG</sequence>
<evidence type="ECO:0000256" key="3">
    <source>
        <dbReference type="ARBA" id="ARBA00022679"/>
    </source>
</evidence>
<evidence type="ECO:0000256" key="2">
    <source>
        <dbReference type="ARBA" id="ARBA00022576"/>
    </source>
</evidence>
<protein>
    <submittedName>
        <fullName evidence="5">Unannotated protein</fullName>
    </submittedName>
</protein>
<dbReference type="InterPro" id="IPR015422">
    <property type="entry name" value="PyrdxlP-dep_Trfase_small"/>
</dbReference>
<evidence type="ECO:0000256" key="1">
    <source>
        <dbReference type="ARBA" id="ARBA00008954"/>
    </source>
</evidence>
<keyword evidence="2" id="KW-0032">Aminotransferase</keyword>
<dbReference type="FunFam" id="3.40.640.10:FF:000014">
    <property type="entry name" value="Adenosylmethionine-8-amino-7-oxononanoate aminotransferase, probable"/>
    <property type="match status" value="1"/>
</dbReference>
<dbReference type="Gene3D" id="3.40.640.10">
    <property type="entry name" value="Type I PLP-dependent aspartate aminotransferase-like (Major domain)"/>
    <property type="match status" value="1"/>
</dbReference>
<dbReference type="EMBL" id="CAFBMK010000198">
    <property type="protein sequence ID" value="CAB4935719.1"/>
    <property type="molecule type" value="Genomic_DNA"/>
</dbReference>
<dbReference type="InterPro" id="IPR005814">
    <property type="entry name" value="Aminotrans_3"/>
</dbReference>
<name>A0A6J7IXY7_9ZZZZ</name>
<dbReference type="Gene3D" id="3.90.1150.10">
    <property type="entry name" value="Aspartate Aminotransferase, domain 1"/>
    <property type="match status" value="1"/>
</dbReference>
<dbReference type="PROSITE" id="PS00600">
    <property type="entry name" value="AA_TRANSFER_CLASS_3"/>
    <property type="match status" value="1"/>
</dbReference>
<dbReference type="InterPro" id="IPR049704">
    <property type="entry name" value="Aminotrans_3_PPA_site"/>
</dbReference>
<reference evidence="5" key="1">
    <citation type="submission" date="2020-05" db="EMBL/GenBank/DDBJ databases">
        <authorList>
            <person name="Chiriac C."/>
            <person name="Salcher M."/>
            <person name="Ghai R."/>
            <person name="Kavagutti S V."/>
        </authorList>
    </citation>
    <scope>NUCLEOTIDE SEQUENCE</scope>
</reference>
<dbReference type="InterPro" id="IPR015424">
    <property type="entry name" value="PyrdxlP-dep_Trfase"/>
</dbReference>
<dbReference type="GO" id="GO:0030170">
    <property type="term" value="F:pyridoxal phosphate binding"/>
    <property type="evidence" value="ECO:0007669"/>
    <property type="project" value="InterPro"/>
</dbReference>
<gene>
    <name evidence="5" type="ORF">UFOPK3564_02633</name>
</gene>
<accession>A0A6J7IXY7</accession>
<organism evidence="5">
    <name type="scientific">freshwater metagenome</name>
    <dbReference type="NCBI Taxonomy" id="449393"/>
    <lineage>
        <taxon>unclassified sequences</taxon>
        <taxon>metagenomes</taxon>
        <taxon>ecological metagenomes</taxon>
    </lineage>
</organism>
<dbReference type="PANTHER" id="PTHR43094:SF1">
    <property type="entry name" value="AMINOTRANSFERASE CLASS-III"/>
    <property type="match status" value="1"/>
</dbReference>
<dbReference type="SUPFAM" id="SSF53383">
    <property type="entry name" value="PLP-dependent transferases"/>
    <property type="match status" value="1"/>
</dbReference>
<keyword evidence="4" id="KW-0663">Pyridoxal phosphate</keyword>
<dbReference type="Pfam" id="PF00202">
    <property type="entry name" value="Aminotran_3"/>
    <property type="match status" value="1"/>
</dbReference>
<dbReference type="CDD" id="cd00610">
    <property type="entry name" value="OAT_like"/>
    <property type="match status" value="1"/>
</dbReference>
<dbReference type="InterPro" id="IPR015421">
    <property type="entry name" value="PyrdxlP-dep_Trfase_major"/>
</dbReference>
<keyword evidence="3" id="KW-0808">Transferase</keyword>
<dbReference type="GO" id="GO:0008483">
    <property type="term" value="F:transaminase activity"/>
    <property type="evidence" value="ECO:0007669"/>
    <property type="project" value="UniProtKB-KW"/>
</dbReference>